<dbReference type="InterPro" id="IPR005881">
    <property type="entry name" value="Ser_O-AcTrfase"/>
</dbReference>
<accession>A0A926S3V6</accession>
<dbReference type="GO" id="GO:0009001">
    <property type="term" value="F:serine O-acetyltransferase activity"/>
    <property type="evidence" value="ECO:0007669"/>
    <property type="project" value="UniProtKB-EC"/>
</dbReference>
<dbReference type="SUPFAM" id="SSF51161">
    <property type="entry name" value="Trimeric LpxA-like enzymes"/>
    <property type="match status" value="1"/>
</dbReference>
<comment type="catalytic activity">
    <reaction evidence="4">
        <text>L-serine + acetyl-CoA = O-acetyl-L-serine + CoA</text>
        <dbReference type="Rhea" id="RHEA:24560"/>
        <dbReference type="ChEBI" id="CHEBI:33384"/>
        <dbReference type="ChEBI" id="CHEBI:57287"/>
        <dbReference type="ChEBI" id="CHEBI:57288"/>
        <dbReference type="ChEBI" id="CHEBI:58340"/>
        <dbReference type="EC" id="2.3.1.30"/>
    </reaction>
</comment>
<organism evidence="6 7">
    <name type="scientific">Mucilaginibacter glaciei</name>
    <dbReference type="NCBI Taxonomy" id="2772109"/>
    <lineage>
        <taxon>Bacteria</taxon>
        <taxon>Pseudomonadati</taxon>
        <taxon>Bacteroidota</taxon>
        <taxon>Sphingobacteriia</taxon>
        <taxon>Sphingobacteriales</taxon>
        <taxon>Sphingobacteriaceae</taxon>
        <taxon>Mucilaginibacter</taxon>
    </lineage>
</organism>
<keyword evidence="1 4" id="KW-0808">Transferase</keyword>
<dbReference type="PROSITE" id="PS00101">
    <property type="entry name" value="HEXAPEP_TRANSFERASES"/>
    <property type="match status" value="1"/>
</dbReference>
<dbReference type="Gene3D" id="2.160.10.10">
    <property type="entry name" value="Hexapeptide repeat proteins"/>
    <property type="match status" value="1"/>
</dbReference>
<evidence type="ECO:0000313" key="7">
    <source>
        <dbReference type="Proteomes" id="UP000619078"/>
    </source>
</evidence>
<keyword evidence="7" id="KW-1185">Reference proteome</keyword>
<evidence type="ECO:0000256" key="5">
    <source>
        <dbReference type="SAM" id="Phobius"/>
    </source>
</evidence>
<evidence type="ECO:0000256" key="3">
    <source>
        <dbReference type="ARBA" id="ARBA00023315"/>
    </source>
</evidence>
<dbReference type="AlphaFoldDB" id="A0A926S3V6"/>
<evidence type="ECO:0000313" key="6">
    <source>
        <dbReference type="EMBL" id="MBD1394644.1"/>
    </source>
</evidence>
<dbReference type="GO" id="GO:0005737">
    <property type="term" value="C:cytoplasm"/>
    <property type="evidence" value="ECO:0007669"/>
    <property type="project" value="InterPro"/>
</dbReference>
<proteinExistence type="inferred from homology"/>
<name>A0A926S3V6_9SPHI</name>
<gene>
    <name evidence="6" type="ORF">IDJ76_16165</name>
</gene>
<dbReference type="PANTHER" id="PTHR42811">
    <property type="entry name" value="SERINE ACETYLTRANSFERASE"/>
    <property type="match status" value="1"/>
</dbReference>
<dbReference type="EC" id="2.3.1.30" evidence="4"/>
<protein>
    <recommendedName>
        <fullName evidence="4">Serine acetyltransferase</fullName>
        <ecNumber evidence="4">2.3.1.30</ecNumber>
    </recommendedName>
</protein>
<dbReference type="GO" id="GO:0006535">
    <property type="term" value="P:cysteine biosynthetic process from serine"/>
    <property type="evidence" value="ECO:0007669"/>
    <property type="project" value="InterPro"/>
</dbReference>
<keyword evidence="5" id="KW-0812">Transmembrane</keyword>
<feature type="transmembrane region" description="Helical" evidence="5">
    <location>
        <begin position="38"/>
        <end position="58"/>
    </location>
</feature>
<keyword evidence="2" id="KW-0677">Repeat</keyword>
<dbReference type="InterPro" id="IPR011004">
    <property type="entry name" value="Trimer_LpxA-like_sf"/>
</dbReference>
<keyword evidence="5" id="KW-1133">Transmembrane helix</keyword>
<keyword evidence="3 4" id="KW-0012">Acyltransferase</keyword>
<comment type="caution">
    <text evidence="6">The sequence shown here is derived from an EMBL/GenBank/DDBJ whole genome shotgun (WGS) entry which is preliminary data.</text>
</comment>
<dbReference type="EMBL" id="JACWMX010000006">
    <property type="protein sequence ID" value="MBD1394644.1"/>
    <property type="molecule type" value="Genomic_DNA"/>
</dbReference>
<dbReference type="InterPro" id="IPR018357">
    <property type="entry name" value="Hexapep_transf_CS"/>
</dbReference>
<evidence type="ECO:0000256" key="4">
    <source>
        <dbReference type="PIRNR" id="PIRNR000441"/>
    </source>
</evidence>
<dbReference type="InterPro" id="IPR045304">
    <property type="entry name" value="LbH_SAT"/>
</dbReference>
<dbReference type="CDD" id="cd03354">
    <property type="entry name" value="LbH_SAT"/>
    <property type="match status" value="1"/>
</dbReference>
<reference evidence="6" key="1">
    <citation type="submission" date="2020-09" db="EMBL/GenBank/DDBJ databases">
        <title>Novel species of Mucilaginibacter isolated from a glacier on the Tibetan Plateau.</title>
        <authorList>
            <person name="Liu Q."/>
            <person name="Xin Y.-H."/>
        </authorList>
    </citation>
    <scope>NUCLEOTIDE SEQUENCE</scope>
    <source>
        <strain evidence="6">ZB1P21</strain>
    </source>
</reference>
<dbReference type="Proteomes" id="UP000619078">
    <property type="component" value="Unassembled WGS sequence"/>
</dbReference>
<keyword evidence="5" id="KW-0472">Membrane</keyword>
<dbReference type="PIRSF" id="PIRSF000441">
    <property type="entry name" value="CysE"/>
    <property type="match status" value="1"/>
</dbReference>
<comment type="similarity">
    <text evidence="4">Belongs to the transferase hexapeptide repeat family.</text>
</comment>
<sequence length="179" mass="19859">MSFIKFILQDWQSNRGNVKGRVFMLLFRIANFCSTRRMYFYLGCLYIIFYKIFIQWLFTLEVPWNITAGKGLVIFHGQALIINKDVVIGRNCTIRHCTTIGTKQKSDGSVTHAPVIGNNVDVGNNVCIIGPIHIGDNVKIGSGSVVVKDIAADCIVAGNPAIVKGNSNRLLKDSTINIR</sequence>
<evidence type="ECO:0000256" key="2">
    <source>
        <dbReference type="ARBA" id="ARBA00022737"/>
    </source>
</evidence>
<dbReference type="RefSeq" id="WP_191164409.1">
    <property type="nucleotide sequence ID" value="NZ_JACWMX010000006.1"/>
</dbReference>
<evidence type="ECO:0000256" key="1">
    <source>
        <dbReference type="ARBA" id="ARBA00022679"/>
    </source>
</evidence>